<evidence type="ECO:0000313" key="5">
    <source>
        <dbReference type="EMBL" id="STC69332.1"/>
    </source>
</evidence>
<dbReference type="AlphaFoldDB" id="A0A376CM39"/>
<proteinExistence type="predicted"/>
<dbReference type="GO" id="GO:0061542">
    <property type="term" value="F:3-demethylubiquinol 3-O-methyltransferase activity"/>
    <property type="evidence" value="ECO:0007669"/>
    <property type="project" value="UniProtKB-EC"/>
</dbReference>
<evidence type="ECO:0000313" key="6">
    <source>
        <dbReference type="Proteomes" id="UP000254467"/>
    </source>
</evidence>
<reference evidence="5 6" key="1">
    <citation type="submission" date="2018-06" db="EMBL/GenBank/DDBJ databases">
        <authorList>
            <consortium name="Pathogen Informatics"/>
            <person name="Doyle S."/>
        </authorList>
    </citation>
    <scope>NUCLEOTIDE SEQUENCE [LARGE SCALE GENOMIC DNA]</scope>
    <source>
        <strain evidence="5 6">NCTC11862</strain>
    </source>
</reference>
<feature type="domain" description="Methyltransferase type 11" evidence="4">
    <location>
        <begin position="55"/>
        <end position="148"/>
    </location>
</feature>
<dbReference type="Proteomes" id="UP000254467">
    <property type="component" value="Unassembled WGS sequence"/>
</dbReference>
<keyword evidence="3" id="KW-0949">S-adenosyl-L-methionine</keyword>
<name>A0A376CM39_9CORY</name>
<evidence type="ECO:0000256" key="3">
    <source>
        <dbReference type="ARBA" id="ARBA00022691"/>
    </source>
</evidence>
<sequence length="245" mass="26660">MTPAAHNDEAIANYWSGRAPHYHNHQVASQRANKDRAAWRKILTRFLPALPARILDVGCGSGYLSHQMAHLGHEVTGIDFSETMLEQARLAGESSSSTATFLAGEAANPPVQGPFDVVASRYLLWTLPDPASALAAWNELLAPGGRIIAFDANWFPAGANVEVSVESDHGADAFTKVYHREQLEALPLAMATSTQPYLDLFQAAGFEQVQCYELEEISALDKEYGVSKGHTYVTQYGFVGIKPGQ</sequence>
<dbReference type="InterPro" id="IPR029063">
    <property type="entry name" value="SAM-dependent_MTases_sf"/>
</dbReference>
<evidence type="ECO:0000256" key="1">
    <source>
        <dbReference type="ARBA" id="ARBA00022603"/>
    </source>
</evidence>
<dbReference type="SUPFAM" id="SSF53335">
    <property type="entry name" value="S-adenosyl-L-methionine-dependent methyltransferases"/>
    <property type="match status" value="1"/>
</dbReference>
<keyword evidence="1 5" id="KW-0489">Methyltransferase</keyword>
<dbReference type="EC" id="2.1.1.64" evidence="5"/>
<dbReference type="Pfam" id="PF08241">
    <property type="entry name" value="Methyltransf_11"/>
    <property type="match status" value="1"/>
</dbReference>
<dbReference type="OrthoDB" id="5174037at2"/>
<dbReference type="STRING" id="35756.GCA_001044155_01168"/>
<dbReference type="RefSeq" id="WP_048402765.1">
    <property type="nucleotide sequence ID" value="NZ_LDYD01000006.1"/>
</dbReference>
<keyword evidence="2 5" id="KW-0808">Transferase</keyword>
<gene>
    <name evidence="5" type="primary">ubiG</name>
    <name evidence="5" type="ORF">NCTC11862_01117</name>
</gene>
<dbReference type="PANTHER" id="PTHR43464">
    <property type="entry name" value="METHYLTRANSFERASE"/>
    <property type="match status" value="1"/>
</dbReference>
<organism evidence="5 6">
    <name type="scientific">Corynebacterium pilosum</name>
    <dbReference type="NCBI Taxonomy" id="35756"/>
    <lineage>
        <taxon>Bacteria</taxon>
        <taxon>Bacillati</taxon>
        <taxon>Actinomycetota</taxon>
        <taxon>Actinomycetes</taxon>
        <taxon>Mycobacteriales</taxon>
        <taxon>Corynebacteriaceae</taxon>
        <taxon>Corynebacterium</taxon>
    </lineage>
</organism>
<keyword evidence="6" id="KW-1185">Reference proteome</keyword>
<evidence type="ECO:0000259" key="4">
    <source>
        <dbReference type="Pfam" id="PF08241"/>
    </source>
</evidence>
<protein>
    <submittedName>
        <fullName evidence="5">SAM-dependent methyltransferase</fullName>
        <ecNumber evidence="5">2.1.1.64</ecNumber>
    </submittedName>
</protein>
<dbReference type="GO" id="GO:0032259">
    <property type="term" value="P:methylation"/>
    <property type="evidence" value="ECO:0007669"/>
    <property type="project" value="UniProtKB-KW"/>
</dbReference>
<dbReference type="PANTHER" id="PTHR43464:SF19">
    <property type="entry name" value="UBIQUINONE BIOSYNTHESIS O-METHYLTRANSFERASE, MITOCHONDRIAL"/>
    <property type="match status" value="1"/>
</dbReference>
<dbReference type="Gene3D" id="3.40.50.150">
    <property type="entry name" value="Vaccinia Virus protein VP39"/>
    <property type="match status" value="1"/>
</dbReference>
<dbReference type="InterPro" id="IPR013216">
    <property type="entry name" value="Methyltransf_11"/>
</dbReference>
<accession>A0A376CM39</accession>
<evidence type="ECO:0000256" key="2">
    <source>
        <dbReference type="ARBA" id="ARBA00022679"/>
    </source>
</evidence>
<dbReference type="EMBL" id="UFXQ01000001">
    <property type="protein sequence ID" value="STC69332.1"/>
    <property type="molecule type" value="Genomic_DNA"/>
</dbReference>
<dbReference type="CDD" id="cd02440">
    <property type="entry name" value="AdoMet_MTases"/>
    <property type="match status" value="1"/>
</dbReference>